<protein>
    <recommendedName>
        <fullName evidence="1">Putative plant transposon protein domain-containing protein</fullName>
    </recommendedName>
</protein>
<reference evidence="2" key="1">
    <citation type="submission" date="2023-07" db="EMBL/GenBank/DDBJ databases">
        <title>draft genome sequence of fig (Ficus carica).</title>
        <authorList>
            <person name="Takahashi T."/>
            <person name="Nishimura K."/>
        </authorList>
    </citation>
    <scope>NUCLEOTIDE SEQUENCE</scope>
</reference>
<feature type="domain" description="Putative plant transposon protein" evidence="1">
    <location>
        <begin position="1"/>
        <end position="74"/>
    </location>
</feature>
<evidence type="ECO:0000313" key="3">
    <source>
        <dbReference type="Proteomes" id="UP001187192"/>
    </source>
</evidence>
<dbReference type="EMBL" id="BTGU01000017">
    <property type="protein sequence ID" value="GMN43719.1"/>
    <property type="molecule type" value="Genomic_DNA"/>
</dbReference>
<comment type="caution">
    <text evidence="2">The sequence shown here is derived from an EMBL/GenBank/DDBJ whole genome shotgun (WGS) entry which is preliminary data.</text>
</comment>
<accession>A0AA88DI60</accession>
<dbReference type="AlphaFoldDB" id="A0AA88DI60"/>
<keyword evidence="3" id="KW-1185">Reference proteome</keyword>
<dbReference type="Proteomes" id="UP001187192">
    <property type="component" value="Unassembled WGS sequence"/>
</dbReference>
<evidence type="ECO:0000259" key="1">
    <source>
        <dbReference type="Pfam" id="PF20167"/>
    </source>
</evidence>
<dbReference type="InterPro" id="IPR046796">
    <property type="entry name" value="Transposase_32_dom"/>
</dbReference>
<sequence length="140" mass="15951">MKVWFNFINARLYLTTHVSESSRERALAHFAIATGMRMNIGAINKAAILHTANINNVALPFPSLLTTLFEKARINMTDNSVCRPIWALDPNGIIRIWNNQSEEGENEAGLSRALARRKSKALILDLHEMYQHHNERLDDI</sequence>
<evidence type="ECO:0000313" key="2">
    <source>
        <dbReference type="EMBL" id="GMN43719.1"/>
    </source>
</evidence>
<organism evidence="2 3">
    <name type="scientific">Ficus carica</name>
    <name type="common">Common fig</name>
    <dbReference type="NCBI Taxonomy" id="3494"/>
    <lineage>
        <taxon>Eukaryota</taxon>
        <taxon>Viridiplantae</taxon>
        <taxon>Streptophyta</taxon>
        <taxon>Embryophyta</taxon>
        <taxon>Tracheophyta</taxon>
        <taxon>Spermatophyta</taxon>
        <taxon>Magnoliopsida</taxon>
        <taxon>eudicotyledons</taxon>
        <taxon>Gunneridae</taxon>
        <taxon>Pentapetalae</taxon>
        <taxon>rosids</taxon>
        <taxon>fabids</taxon>
        <taxon>Rosales</taxon>
        <taxon>Moraceae</taxon>
        <taxon>Ficeae</taxon>
        <taxon>Ficus</taxon>
    </lineage>
</organism>
<proteinExistence type="predicted"/>
<dbReference type="Pfam" id="PF20167">
    <property type="entry name" value="Transposase_32"/>
    <property type="match status" value="1"/>
</dbReference>
<name>A0AA88DI60_FICCA</name>
<dbReference type="Gramene" id="FCD_00019234-RA">
    <property type="protein sequence ID" value="FCD_00019234-RA:cds"/>
    <property type="gene ID" value="FCD_00019234"/>
</dbReference>
<gene>
    <name evidence="2" type="ORF">TIFTF001_012916</name>
</gene>